<protein>
    <recommendedName>
        <fullName evidence="2">K-box domain-containing protein</fullName>
    </recommendedName>
</protein>
<gene>
    <name evidence="3" type="ORF">HRI_001219500</name>
</gene>
<dbReference type="InterPro" id="IPR002487">
    <property type="entry name" value="TF_Kbox"/>
</dbReference>
<feature type="region of interest" description="Disordered" evidence="1">
    <location>
        <begin position="126"/>
        <end position="156"/>
    </location>
</feature>
<dbReference type="EMBL" id="BSYR01000011">
    <property type="protein sequence ID" value="GMI75502.1"/>
    <property type="molecule type" value="Genomic_DNA"/>
</dbReference>
<accession>A0A9W7HDJ5</accession>
<reference evidence="3" key="1">
    <citation type="submission" date="2023-05" db="EMBL/GenBank/DDBJ databases">
        <title>Genome and transcriptome analyses reveal genes involved in the formation of fine ridges on petal epidermal cells in Hibiscus trionum.</title>
        <authorList>
            <person name="Koshimizu S."/>
            <person name="Masuda S."/>
            <person name="Ishii T."/>
            <person name="Shirasu K."/>
            <person name="Hoshino A."/>
            <person name="Arita M."/>
        </authorList>
    </citation>
    <scope>NUCLEOTIDE SEQUENCE</scope>
    <source>
        <strain evidence="3">Hamamatsu line</strain>
    </source>
</reference>
<feature type="domain" description="K-box" evidence="2">
    <location>
        <begin position="56"/>
        <end position="146"/>
    </location>
</feature>
<evidence type="ECO:0000313" key="3">
    <source>
        <dbReference type="EMBL" id="GMI75502.1"/>
    </source>
</evidence>
<organism evidence="3 4">
    <name type="scientific">Hibiscus trionum</name>
    <name type="common">Flower of an hour</name>
    <dbReference type="NCBI Taxonomy" id="183268"/>
    <lineage>
        <taxon>Eukaryota</taxon>
        <taxon>Viridiplantae</taxon>
        <taxon>Streptophyta</taxon>
        <taxon>Embryophyta</taxon>
        <taxon>Tracheophyta</taxon>
        <taxon>Spermatophyta</taxon>
        <taxon>Magnoliopsida</taxon>
        <taxon>eudicotyledons</taxon>
        <taxon>Gunneridae</taxon>
        <taxon>Pentapetalae</taxon>
        <taxon>rosids</taxon>
        <taxon>malvids</taxon>
        <taxon>Malvales</taxon>
        <taxon>Malvaceae</taxon>
        <taxon>Malvoideae</taxon>
        <taxon>Hibiscus</taxon>
    </lineage>
</organism>
<comment type="caution">
    <text evidence="3">The sequence shown here is derived from an EMBL/GenBank/DDBJ whole genome shotgun (WGS) entry which is preliminary data.</text>
</comment>
<dbReference type="GO" id="GO:0005634">
    <property type="term" value="C:nucleus"/>
    <property type="evidence" value="ECO:0007669"/>
    <property type="project" value="InterPro"/>
</dbReference>
<dbReference type="Proteomes" id="UP001165190">
    <property type="component" value="Unassembled WGS sequence"/>
</dbReference>
<feature type="compositionally biased region" description="Polar residues" evidence="1">
    <location>
        <begin position="136"/>
        <end position="147"/>
    </location>
</feature>
<proteinExistence type="predicted"/>
<feature type="compositionally biased region" description="Basic and acidic residues" evidence="1">
    <location>
        <begin position="126"/>
        <end position="135"/>
    </location>
</feature>
<sequence length="204" mass="23606">MCIIENKKDLTETTTSEDESTTLEPSAIAATSVPEILEKYWQQRYSSPADIPGDETQTLYQEVLRLKAKYESLQRSQRHLLGEELESLTIKELYKIEKQLDRALSQARQKKMQLLVERMEELNRKERELEDENRQLKSQLGSEQGLGNPNIEVRNGYDMIPSQANHAQQQPSIQLGYTQFIPQERVIEDRMVNRGGNKRAAGWL</sequence>
<evidence type="ECO:0000313" key="4">
    <source>
        <dbReference type="Proteomes" id="UP001165190"/>
    </source>
</evidence>
<dbReference type="PROSITE" id="PS51297">
    <property type="entry name" value="K_BOX"/>
    <property type="match status" value="1"/>
</dbReference>
<dbReference type="OrthoDB" id="1898716at2759"/>
<name>A0A9W7HDJ5_HIBTR</name>
<dbReference type="GO" id="GO:0003700">
    <property type="term" value="F:DNA-binding transcription factor activity"/>
    <property type="evidence" value="ECO:0007669"/>
    <property type="project" value="InterPro"/>
</dbReference>
<evidence type="ECO:0000256" key="1">
    <source>
        <dbReference type="SAM" id="MobiDB-lite"/>
    </source>
</evidence>
<dbReference type="AlphaFoldDB" id="A0A9W7HDJ5"/>
<evidence type="ECO:0000259" key="2">
    <source>
        <dbReference type="PROSITE" id="PS51297"/>
    </source>
</evidence>
<keyword evidence="4" id="KW-1185">Reference proteome</keyword>
<dbReference type="Pfam" id="PF01486">
    <property type="entry name" value="K-box"/>
    <property type="match status" value="1"/>
</dbReference>